<dbReference type="NCBIfam" id="TIGR03967">
    <property type="entry name" value="mycofact_MftB"/>
    <property type="match status" value="1"/>
</dbReference>
<dbReference type="OMA" id="QGPYLHA"/>
<dbReference type="EMBL" id="LWDQ01000001">
    <property type="protein sequence ID" value="OMH58584.1"/>
    <property type="molecule type" value="Genomic_DNA"/>
</dbReference>
<evidence type="ECO:0000313" key="14">
    <source>
        <dbReference type="Proteomes" id="UP000044938"/>
    </source>
</evidence>
<dbReference type="Proteomes" id="UP000049023">
    <property type="component" value="Unassembled WGS sequence"/>
</dbReference>
<evidence type="ECO:0000313" key="8">
    <source>
        <dbReference type="EMBL" id="COV78988.1"/>
    </source>
</evidence>
<dbReference type="EMBL" id="CGCX01000681">
    <property type="protein sequence ID" value="CFR81589.1"/>
    <property type="molecule type" value="Genomic_DNA"/>
</dbReference>
<evidence type="ECO:0000313" key="1">
    <source>
        <dbReference type="EMBL" id="CFE40253.1"/>
    </source>
</evidence>
<dbReference type="EMBL" id="CFOH01000608">
    <property type="protein sequence ID" value="CFE62893.1"/>
    <property type="molecule type" value="Genomic_DNA"/>
</dbReference>
<evidence type="ECO:0000313" key="3">
    <source>
        <dbReference type="EMBL" id="CFR81589.1"/>
    </source>
</evidence>
<dbReference type="EMBL" id="COPH01000007">
    <property type="protein sequence ID" value="CLV76005.1"/>
    <property type="molecule type" value="Genomic_DNA"/>
</dbReference>
<proteinExistence type="predicted"/>
<dbReference type="Proteomes" id="UP000048948">
    <property type="component" value="Unassembled WGS sequence"/>
</dbReference>
<evidence type="ECO:0000313" key="16">
    <source>
        <dbReference type="Proteomes" id="UP000046680"/>
    </source>
</evidence>
<evidence type="ECO:0000313" key="17">
    <source>
        <dbReference type="Proteomes" id="UP000046947"/>
    </source>
</evidence>
<dbReference type="EMBL" id="CNGE01000690">
    <property type="protein sequence ID" value="CKT20558.1"/>
    <property type="molecule type" value="Genomic_DNA"/>
</dbReference>
<dbReference type="Proteomes" id="UP000050164">
    <property type="component" value="Unassembled WGS sequence"/>
</dbReference>
<sequence>MWGLLTVPAPAQARRADSSEFDPDRGWRLHPQVAVRPEPFGALLYHFGTRKLSFLKNRTILAVVQTLADYPDIRSACRGAGVDDCDQDPYLHALSVLAGSNMLVPRQTT</sequence>
<dbReference type="Proteomes" id="UP000671119">
    <property type="component" value="Unassembled WGS sequence"/>
</dbReference>
<evidence type="ECO:0000313" key="7">
    <source>
        <dbReference type="EMBL" id="CLV76005.1"/>
    </source>
</evidence>
<dbReference type="EMBL" id="CSAJ01000144">
    <property type="protein sequence ID" value="COW01859.1"/>
    <property type="molecule type" value="Genomic_DNA"/>
</dbReference>
<evidence type="ECO:0000313" key="26">
    <source>
        <dbReference type="Proteomes" id="UP000671119"/>
    </source>
</evidence>
<dbReference type="AlphaFoldDB" id="A0A045HUR8"/>
<dbReference type="EMBL" id="CFOE01000322">
    <property type="protein sequence ID" value="CFE40253.1"/>
    <property type="molecule type" value="Genomic_DNA"/>
</dbReference>
<dbReference type="SMR" id="A0A045HUR8"/>
<dbReference type="EMBL" id="CSAD01000342">
    <property type="protein sequence ID" value="COV78988.1"/>
    <property type="molecule type" value="Genomic_DNA"/>
</dbReference>
<evidence type="ECO:0000313" key="15">
    <source>
        <dbReference type="Proteomes" id="UP000045842"/>
    </source>
</evidence>
<evidence type="ECO:0000313" key="13">
    <source>
        <dbReference type="EMBL" id="VCU48934.1"/>
    </source>
</evidence>
<name>A0A045HUR8_MYCTX</name>
<dbReference type="Proteomes" id="UP000189452">
    <property type="component" value="Chromosome"/>
</dbReference>
<reference evidence="7 22" key="2">
    <citation type="submission" date="2015-03" db="EMBL/GenBank/DDBJ databases">
        <authorList>
            <consortium name="Pathogen Informatics"/>
            <person name="Murphy D."/>
        </authorList>
    </citation>
    <scope>NUCLEOTIDE SEQUENCE [LARGE SCALE GENOMIC DNA]</scope>
    <source>
        <strain evidence="7 22">0268S</strain>
    </source>
</reference>
<dbReference type="RefSeq" id="WP_003403486.1">
    <property type="nucleotide sequence ID" value="NZ_AP017901.1"/>
</dbReference>
<dbReference type="EMBL" id="LR027516">
    <property type="protein sequence ID" value="VCU48934.1"/>
    <property type="molecule type" value="Genomic_DNA"/>
</dbReference>
<evidence type="ECO:0000313" key="23">
    <source>
        <dbReference type="Proteomes" id="UP000050164"/>
    </source>
</evidence>
<evidence type="ECO:0000313" key="6">
    <source>
        <dbReference type="EMBL" id="CKT20558.1"/>
    </source>
</evidence>
<protein>
    <submittedName>
        <fullName evidence="11">Mycofactocin biosynthesis chaperone MftB</fullName>
    </submittedName>
    <submittedName>
        <fullName evidence="8">Mycofactocin system RPExFGAL protein</fullName>
    </submittedName>
</protein>
<dbReference type="Proteomes" id="UP000050139">
    <property type="component" value="Unassembled WGS sequence"/>
</dbReference>
<evidence type="ECO:0000313" key="5">
    <source>
        <dbReference type="EMBL" id="CKR99306.1"/>
    </source>
</evidence>
<evidence type="ECO:0000313" key="4">
    <source>
        <dbReference type="EMBL" id="CKR06972.1"/>
    </source>
</evidence>
<evidence type="ECO:0000313" key="2">
    <source>
        <dbReference type="EMBL" id="CFE62893.1"/>
    </source>
</evidence>
<dbReference type="EMBL" id="CNFT01000600">
    <property type="protein sequence ID" value="CKR99306.1"/>
    <property type="molecule type" value="Genomic_DNA"/>
</dbReference>
<dbReference type="EMBL" id="JAGIZI010000002">
    <property type="protein sequence ID" value="MBP0681965.1"/>
    <property type="molecule type" value="Genomic_DNA"/>
</dbReference>
<evidence type="ECO:0000313" key="19">
    <source>
        <dbReference type="Proteomes" id="UP000048600"/>
    </source>
</evidence>
<evidence type="ECO:0000313" key="24">
    <source>
        <dbReference type="Proteomes" id="UP000189452"/>
    </source>
</evidence>
<evidence type="ECO:0000313" key="11">
    <source>
        <dbReference type="EMBL" id="MBP0681965.1"/>
    </source>
</evidence>
<evidence type="ECO:0000313" key="25">
    <source>
        <dbReference type="Proteomes" id="UP000300237"/>
    </source>
</evidence>
<dbReference type="Proteomes" id="UP000300237">
    <property type="component" value="Chromosome"/>
</dbReference>
<organism evidence="8 15">
    <name type="scientific">Mycobacterium tuberculosis</name>
    <dbReference type="NCBI Taxonomy" id="1773"/>
    <lineage>
        <taxon>Bacteria</taxon>
        <taxon>Bacillati</taxon>
        <taxon>Actinomycetota</taxon>
        <taxon>Actinomycetes</taxon>
        <taxon>Mycobacteriales</taxon>
        <taxon>Mycobacteriaceae</taxon>
        <taxon>Mycobacterium</taxon>
        <taxon>Mycobacterium tuberculosis complex</taxon>
    </lineage>
</organism>
<dbReference type="Proteomes" id="UP000048289">
    <property type="component" value="Unassembled WGS sequence"/>
</dbReference>
<dbReference type="Proteomes" id="UP000046947">
    <property type="component" value="Unassembled WGS sequence"/>
</dbReference>
<dbReference type="Pfam" id="PF26520">
    <property type="entry name" value="MftB_chaperone"/>
    <property type="match status" value="1"/>
</dbReference>
<reference evidence="13 25" key="5">
    <citation type="submission" date="2018-08" db="EMBL/GenBank/DDBJ databases">
        <authorList>
            <person name="Fokvardsen B D."/>
            <person name="Norman A."/>
        </authorList>
    </citation>
    <scope>NUCLEOTIDE SEQUENCE [LARGE SCALE GENOMIC DNA]</scope>
    <source>
        <strain evidence="13 25">DKC2</strain>
    </source>
</reference>
<dbReference type="Proteomes" id="UP000045842">
    <property type="component" value="Unassembled WGS sequence"/>
</dbReference>
<evidence type="ECO:0000313" key="21">
    <source>
        <dbReference type="Proteomes" id="UP000049023"/>
    </source>
</evidence>
<evidence type="ECO:0000313" key="10">
    <source>
        <dbReference type="EMBL" id="COW66203.1"/>
    </source>
</evidence>
<reference evidence="14 15" key="1">
    <citation type="submission" date="2015-03" db="EMBL/GenBank/DDBJ databases">
        <authorList>
            <consortium name="Pathogen Informatics"/>
        </authorList>
    </citation>
    <scope>NUCLEOTIDE SEQUENCE [LARGE SCALE GENOMIC DNA]</scope>
    <source>
        <strain evidence="6 20">Bir 172</strain>
        <strain evidence="5 23">Bir 185</strain>
        <strain evidence="4 21">Bir 187</strain>
        <strain evidence="3 16">C09601061</strain>
        <strain evidence="8 15">G09801536</strain>
        <strain evidence="1 18">G09901357</strain>
        <strain evidence="2 17">H09601792</strain>
        <strain evidence="9 14">M09401471</strain>
        <strain evidence="10 19">P00601463</strain>
    </source>
</reference>
<reference evidence="12 24" key="4">
    <citation type="submission" date="2017-02" db="EMBL/GenBank/DDBJ databases">
        <title>Protein polymorphisms may explain contrasting epidemiological fitness of two variants of a multidrug-resistant Mycobacterium tuberculosis strain.</title>
        <authorList>
            <person name="Bigi M.M."/>
            <person name="Lopez B."/>
            <person name="Blanco F.C."/>
            <person name="Sasiain M.C."/>
            <person name="De La Barrera S."/>
            <person name="Ritacco V."/>
            <person name="Bigi F."/>
            <person name="Soria M.A."/>
        </authorList>
    </citation>
    <scope>NUCLEOTIDE SEQUENCE [LARGE SCALE GENOMIC DNA]</scope>
    <source>
        <strain evidence="12 24">6548</strain>
    </source>
</reference>
<dbReference type="EMBL" id="CHKL01000378">
    <property type="protein sequence ID" value="COW66203.1"/>
    <property type="molecule type" value="Genomic_DNA"/>
</dbReference>
<gene>
    <name evidence="11" type="primary">mftB</name>
    <name evidence="12" type="ORF">A4S10_00737</name>
    <name evidence="13" type="ORF">DKC2_0742</name>
    <name evidence="3" type="ORF">ERS007657_01953</name>
    <name evidence="8" type="ORF">ERS007679_02463</name>
    <name evidence="1" type="ORF">ERS007681_02441</name>
    <name evidence="2" type="ORF">ERS007688_03079</name>
    <name evidence="9" type="ORF">ERS007720_01437</name>
    <name evidence="10" type="ORF">ERS007741_02897</name>
    <name evidence="6" type="ORF">ERS027646_03151</name>
    <name evidence="5" type="ORF">ERS027659_02488</name>
    <name evidence="4" type="ORF">ERS027661_00542</name>
    <name evidence="7" type="ORF">ERS094118_01162</name>
    <name evidence="11" type="ORF">J8J21_02185</name>
</gene>
<evidence type="ECO:0000313" key="20">
    <source>
        <dbReference type="Proteomes" id="UP000048948"/>
    </source>
</evidence>
<reference evidence="12 24" key="3">
    <citation type="submission" date="2016-04" db="EMBL/GenBank/DDBJ databases">
        <authorList>
            <person name="Bigi M."/>
            <person name="Bigi F."/>
            <person name="Soria M.A."/>
        </authorList>
    </citation>
    <scope>NUCLEOTIDE SEQUENCE [LARGE SCALE GENOMIC DNA]</scope>
    <source>
        <strain evidence="12 24">6548</strain>
    </source>
</reference>
<evidence type="ECO:0000313" key="12">
    <source>
        <dbReference type="EMBL" id="OMH58584.1"/>
    </source>
</evidence>
<dbReference type="Proteomes" id="UP000048600">
    <property type="component" value="Unassembled WGS sequence"/>
</dbReference>
<dbReference type="InterPro" id="IPR023850">
    <property type="entry name" value="MftB"/>
</dbReference>
<evidence type="ECO:0000313" key="18">
    <source>
        <dbReference type="Proteomes" id="UP000048289"/>
    </source>
</evidence>
<evidence type="ECO:0000313" key="9">
    <source>
        <dbReference type="EMBL" id="COW01859.1"/>
    </source>
</evidence>
<dbReference type="Proteomes" id="UP000046680">
    <property type="component" value="Unassembled WGS sequence"/>
</dbReference>
<evidence type="ECO:0000313" key="22">
    <source>
        <dbReference type="Proteomes" id="UP000050139"/>
    </source>
</evidence>
<accession>A0A045HUR8</accession>
<reference evidence="11 26" key="6">
    <citation type="submission" date="2021-03" db="EMBL/GenBank/DDBJ databases">
        <title>Whole Genome Sequencing of Mycobacterium tuberculosis clinical isolates from Arunachal Pradesh, India.</title>
        <authorList>
            <person name="Singh S."/>
            <person name="Mudliar S.R."/>
            <person name="Kulsum U."/>
            <person name="Rufai S.B."/>
            <person name="Singh P.K."/>
            <person name="Umpo M."/>
            <person name="Nyori M."/>
        </authorList>
    </citation>
    <scope>NUCLEOTIDE SEQUENCE [LARGE SCALE GENOMIC DNA]</scope>
    <source>
        <strain evidence="11 26">OMICS/BPL/0142/20/SP</strain>
    </source>
</reference>
<dbReference type="Proteomes" id="UP000044938">
    <property type="component" value="Unassembled WGS sequence"/>
</dbReference>
<dbReference type="EMBL" id="CNFU01000067">
    <property type="protein sequence ID" value="CKR06972.1"/>
    <property type="molecule type" value="Genomic_DNA"/>
</dbReference>